<feature type="transmembrane region" description="Helical" evidence="2">
    <location>
        <begin position="51"/>
        <end position="73"/>
    </location>
</feature>
<feature type="transmembrane region" description="Helical" evidence="2">
    <location>
        <begin position="293"/>
        <end position="312"/>
    </location>
</feature>
<keyword evidence="2" id="KW-1133">Transmembrane helix</keyword>
<dbReference type="Proteomes" id="UP001530400">
    <property type="component" value="Unassembled WGS sequence"/>
</dbReference>
<evidence type="ECO:0000256" key="2">
    <source>
        <dbReference type="SAM" id="Phobius"/>
    </source>
</evidence>
<comment type="caution">
    <text evidence="4">The sequence shown here is derived from an EMBL/GenBank/DDBJ whole genome shotgun (WGS) entry which is preliminary data.</text>
</comment>
<sequence length="705" mass="78874">MSDETLLPEVIDPSSPNLYLQIACSLSILAATSLSYKFIEPNGGTDLKSHAIYVASAFVLILFLPTTIASYIFTELTVTFIGCIYPIYRATKAVCTPEENDDKEWLQYWMIGGVLFMLTTWVDDVISTEKANDVWLGCLLFVFLWLYFPLTCGAKLFYEKITEPILGPKLKPLHAQMNNFILAVYQMLANATHLYVVWFVFLFLPAGLKRVVAIAIGTVYPFVSSVTAAATEDVEDDTVRALIVGLNVLVERFAFCTELTFDLIGMQYWLTYWAVYGCLFVIMALSEKFLGRIPGFYTLIIFSTIYLMLPMFRGADKVFRKILVPLAGLQELLFLRDSIVIKKQMLKDLDPERAKLVSKSIAKFFSEEGEAASDPVALQSEMMSSWSSLKMPKFKMPFGNGSHAVIAASSGSSSGVAAMPAYTFAAPAVSYSSDEDDDLMPWERDGWRPLDKSGKQKTPKTRLGLDLFWQLLTMNILFIIIMDGSMTQTQIIEKMGVNNNSFRKFMNPKTYKDQWSATQNGTYWAAGRLLEQVKYENEQPKKAAKKAGGKRKSDGPEGASEKAKTTGETPAAAPTKSKAQLGLETQQLIDRILAVEGVPNTPVYDSCPQLVKKIKEFLARPGMTKAAFLKALDDLNSNSLNRFLTGKGQDQCVNATYRLGYIFFEKLRILEGKPKSAARKKNELEKPMGFSLEKERAGKWFIVSR</sequence>
<organism evidence="4 5">
    <name type="scientific">Cyclotella atomus</name>
    <dbReference type="NCBI Taxonomy" id="382360"/>
    <lineage>
        <taxon>Eukaryota</taxon>
        <taxon>Sar</taxon>
        <taxon>Stramenopiles</taxon>
        <taxon>Ochrophyta</taxon>
        <taxon>Bacillariophyta</taxon>
        <taxon>Coscinodiscophyceae</taxon>
        <taxon>Thalassiosirophycidae</taxon>
        <taxon>Stephanodiscales</taxon>
        <taxon>Stephanodiscaceae</taxon>
        <taxon>Cyclotella</taxon>
    </lineage>
</organism>
<name>A0ABD3NLM7_9STRA</name>
<feature type="transmembrane region" description="Helical" evidence="2">
    <location>
        <begin position="106"/>
        <end position="122"/>
    </location>
</feature>
<dbReference type="EMBL" id="JALLPJ020001086">
    <property type="protein sequence ID" value="KAL3776698.1"/>
    <property type="molecule type" value="Genomic_DNA"/>
</dbReference>
<dbReference type="PANTHER" id="PTHR42339">
    <property type="entry name" value="HISTONE H1"/>
    <property type="match status" value="1"/>
</dbReference>
<reference evidence="4 5" key="1">
    <citation type="submission" date="2024-10" db="EMBL/GenBank/DDBJ databases">
        <title>Updated reference genomes for cyclostephanoid diatoms.</title>
        <authorList>
            <person name="Roberts W.R."/>
            <person name="Alverson A.J."/>
        </authorList>
    </citation>
    <scope>NUCLEOTIDE SEQUENCE [LARGE SCALE GENOMIC DNA]</scope>
    <source>
        <strain evidence="4 5">AJA010-31</strain>
    </source>
</reference>
<dbReference type="Pfam" id="PF24852">
    <property type="entry name" value="DUF7726"/>
    <property type="match status" value="2"/>
</dbReference>
<evidence type="ECO:0000259" key="3">
    <source>
        <dbReference type="Pfam" id="PF24852"/>
    </source>
</evidence>
<feature type="region of interest" description="Disordered" evidence="1">
    <location>
        <begin position="538"/>
        <end position="579"/>
    </location>
</feature>
<dbReference type="PANTHER" id="PTHR42339:SF1">
    <property type="entry name" value="HISTONE H1"/>
    <property type="match status" value="1"/>
</dbReference>
<keyword evidence="5" id="KW-1185">Reference proteome</keyword>
<accession>A0ABD3NLM7</accession>
<feature type="transmembrane region" description="Helical" evidence="2">
    <location>
        <begin position="268"/>
        <end position="286"/>
    </location>
</feature>
<feature type="domain" description="DUF7726" evidence="3">
    <location>
        <begin position="481"/>
        <end position="528"/>
    </location>
</feature>
<feature type="transmembrane region" description="Helical" evidence="2">
    <location>
        <begin position="178"/>
        <end position="204"/>
    </location>
</feature>
<dbReference type="InterPro" id="IPR004345">
    <property type="entry name" value="TB2_DP1_HVA22"/>
</dbReference>
<evidence type="ECO:0000256" key="1">
    <source>
        <dbReference type="SAM" id="MobiDB-lite"/>
    </source>
</evidence>
<dbReference type="Pfam" id="PF03134">
    <property type="entry name" value="TB2_DP1_HVA22"/>
    <property type="match status" value="2"/>
</dbReference>
<evidence type="ECO:0000313" key="5">
    <source>
        <dbReference type="Proteomes" id="UP001530400"/>
    </source>
</evidence>
<feature type="transmembrane region" description="Helical" evidence="2">
    <location>
        <begin position="134"/>
        <end position="158"/>
    </location>
</feature>
<feature type="transmembrane region" description="Helical" evidence="2">
    <location>
        <begin position="18"/>
        <end position="39"/>
    </location>
</feature>
<keyword evidence="2" id="KW-0812">Transmembrane</keyword>
<dbReference type="InterPro" id="IPR056143">
    <property type="entry name" value="DUF7726"/>
</dbReference>
<feature type="domain" description="DUF7726" evidence="3">
    <location>
        <begin position="602"/>
        <end position="673"/>
    </location>
</feature>
<keyword evidence="2" id="KW-0472">Membrane</keyword>
<evidence type="ECO:0000313" key="4">
    <source>
        <dbReference type="EMBL" id="KAL3776698.1"/>
    </source>
</evidence>
<gene>
    <name evidence="4" type="ORF">ACHAWO_003111</name>
</gene>
<proteinExistence type="predicted"/>
<feature type="compositionally biased region" description="Basic and acidic residues" evidence="1">
    <location>
        <begin position="551"/>
        <end position="565"/>
    </location>
</feature>
<feature type="transmembrane region" description="Helical" evidence="2">
    <location>
        <begin position="211"/>
        <end position="230"/>
    </location>
</feature>
<protein>
    <recommendedName>
        <fullName evidence="3">DUF7726 domain-containing protein</fullName>
    </recommendedName>
</protein>
<dbReference type="AlphaFoldDB" id="A0ABD3NLM7"/>